<feature type="region of interest" description="Disordered" evidence="12">
    <location>
        <begin position="65"/>
        <end position="110"/>
    </location>
</feature>
<accession>A0ABW0XTW4</accession>
<keyword evidence="6 11" id="KW-0067">ATP-binding</keyword>
<gene>
    <name evidence="11 13" type="primary">kdpC</name>
    <name evidence="13" type="ORF">ACFP2V_29265</name>
</gene>
<evidence type="ECO:0000256" key="1">
    <source>
        <dbReference type="ARBA" id="ARBA00022448"/>
    </source>
</evidence>
<evidence type="ECO:0000313" key="14">
    <source>
        <dbReference type="Proteomes" id="UP001596183"/>
    </source>
</evidence>
<evidence type="ECO:0000256" key="10">
    <source>
        <dbReference type="ARBA" id="ARBA00023136"/>
    </source>
</evidence>
<dbReference type="PANTHER" id="PTHR30042:SF2">
    <property type="entry name" value="POTASSIUM-TRANSPORTING ATPASE KDPC SUBUNIT"/>
    <property type="match status" value="1"/>
</dbReference>
<proteinExistence type="inferred from homology"/>
<comment type="function">
    <text evidence="11">Part of the high-affinity ATP-driven potassium transport (or Kdp) system, which catalyzes the hydrolysis of ATP coupled with the electrogenic transport of potassium into the cytoplasm. This subunit acts as a catalytic chaperone that increases the ATP-binding affinity of the ATP-hydrolyzing subunit KdpB by the formation of a transient KdpB/KdpC/ATP ternary complex.</text>
</comment>
<dbReference type="PIRSF" id="PIRSF001296">
    <property type="entry name" value="K_ATPase_KdpC"/>
    <property type="match status" value="1"/>
</dbReference>
<comment type="caution">
    <text evidence="13">The sequence shown here is derived from an EMBL/GenBank/DDBJ whole genome shotgun (WGS) entry which is preliminary data.</text>
</comment>
<keyword evidence="8 11" id="KW-1133">Transmembrane helix</keyword>
<comment type="subunit">
    <text evidence="11">The system is composed of three essential subunits: KdpA, KdpB and KdpC.</text>
</comment>
<name>A0ABW0XTW4_9ACTN</name>
<dbReference type="NCBIfam" id="NF001454">
    <property type="entry name" value="PRK00315.1"/>
    <property type="match status" value="1"/>
</dbReference>
<evidence type="ECO:0000256" key="6">
    <source>
        <dbReference type="ARBA" id="ARBA00022840"/>
    </source>
</evidence>
<dbReference type="InterPro" id="IPR003820">
    <property type="entry name" value="KdpC"/>
</dbReference>
<dbReference type="RefSeq" id="WP_381218299.1">
    <property type="nucleotide sequence ID" value="NZ_JBHSPC010000100.1"/>
</dbReference>
<keyword evidence="3 11" id="KW-0633">Potassium transport</keyword>
<dbReference type="Proteomes" id="UP001596183">
    <property type="component" value="Unassembled WGS sequence"/>
</dbReference>
<evidence type="ECO:0000313" key="13">
    <source>
        <dbReference type="EMBL" id="MFC5674022.1"/>
    </source>
</evidence>
<keyword evidence="10 11" id="KW-0472">Membrane</keyword>
<feature type="transmembrane region" description="Helical" evidence="11">
    <location>
        <begin position="20"/>
        <end position="42"/>
    </location>
</feature>
<comment type="similarity">
    <text evidence="11">Belongs to the KdpC family.</text>
</comment>
<evidence type="ECO:0000256" key="5">
    <source>
        <dbReference type="ARBA" id="ARBA00022741"/>
    </source>
</evidence>
<dbReference type="NCBIfam" id="TIGR00681">
    <property type="entry name" value="kdpC"/>
    <property type="match status" value="1"/>
</dbReference>
<dbReference type="EMBL" id="JBHSPC010000100">
    <property type="protein sequence ID" value="MFC5674022.1"/>
    <property type="molecule type" value="Genomic_DNA"/>
</dbReference>
<keyword evidence="7 11" id="KW-0630">Potassium</keyword>
<dbReference type="Pfam" id="PF02669">
    <property type="entry name" value="KdpC"/>
    <property type="match status" value="1"/>
</dbReference>
<keyword evidence="1 11" id="KW-0813">Transport</keyword>
<evidence type="ECO:0000256" key="12">
    <source>
        <dbReference type="SAM" id="MobiDB-lite"/>
    </source>
</evidence>
<keyword evidence="2 11" id="KW-1003">Cell membrane</keyword>
<dbReference type="PANTHER" id="PTHR30042">
    <property type="entry name" value="POTASSIUM-TRANSPORTING ATPASE C CHAIN"/>
    <property type="match status" value="1"/>
</dbReference>
<keyword evidence="9 11" id="KW-0406">Ion transport</keyword>
<evidence type="ECO:0000256" key="11">
    <source>
        <dbReference type="HAMAP-Rule" id="MF_00276"/>
    </source>
</evidence>
<keyword evidence="14" id="KW-1185">Reference proteome</keyword>
<dbReference type="HAMAP" id="MF_00276">
    <property type="entry name" value="KdpC"/>
    <property type="match status" value="1"/>
</dbReference>
<evidence type="ECO:0000256" key="8">
    <source>
        <dbReference type="ARBA" id="ARBA00022989"/>
    </source>
</evidence>
<evidence type="ECO:0000256" key="2">
    <source>
        <dbReference type="ARBA" id="ARBA00022475"/>
    </source>
</evidence>
<sequence length="214" mass="23057">MTDFLPIRTRVLLSALRMLLVFTAITGLIYPLAVTGVAQALFGDQADGSRIKQNGKAVGSSLIGQEFNLPQPNPDGPNEQPRPDPRWFQPRPSSGGYNPLASGASNLGPHDRRLIDTIHQRRRDIARFNHVDPASVPPDAVTASGSGLDPHISTAYARLQTARVARARGMDPAAVRRLVDDHVQGRVLGFLGQERVNVVELNHALATLPQGGTS</sequence>
<protein>
    <recommendedName>
        <fullName evidence="11">Potassium-transporting ATPase KdpC subunit</fullName>
    </recommendedName>
    <alternativeName>
        <fullName evidence="11">ATP phosphohydrolase [potassium-transporting] C chain</fullName>
    </alternativeName>
    <alternativeName>
        <fullName evidence="11">Potassium-binding and translocating subunit C</fullName>
    </alternativeName>
    <alternativeName>
        <fullName evidence="11">Potassium-translocating ATPase C chain</fullName>
    </alternativeName>
</protein>
<evidence type="ECO:0000256" key="9">
    <source>
        <dbReference type="ARBA" id="ARBA00023065"/>
    </source>
</evidence>
<evidence type="ECO:0000256" key="7">
    <source>
        <dbReference type="ARBA" id="ARBA00022958"/>
    </source>
</evidence>
<reference evidence="14" key="1">
    <citation type="journal article" date="2019" name="Int. J. Syst. Evol. Microbiol.">
        <title>The Global Catalogue of Microorganisms (GCM) 10K type strain sequencing project: providing services to taxonomists for standard genome sequencing and annotation.</title>
        <authorList>
            <consortium name="The Broad Institute Genomics Platform"/>
            <consortium name="The Broad Institute Genome Sequencing Center for Infectious Disease"/>
            <person name="Wu L."/>
            <person name="Ma J."/>
        </authorList>
    </citation>
    <scope>NUCLEOTIDE SEQUENCE [LARGE SCALE GENOMIC DNA]</scope>
    <source>
        <strain evidence="14">JCM 13852</strain>
    </source>
</reference>
<keyword evidence="5 11" id="KW-0547">Nucleotide-binding</keyword>
<evidence type="ECO:0000256" key="4">
    <source>
        <dbReference type="ARBA" id="ARBA00022692"/>
    </source>
</evidence>
<comment type="subcellular location">
    <subcellularLocation>
        <location evidence="11">Cell membrane</location>
        <topology evidence="11">Single-pass membrane protein</topology>
    </subcellularLocation>
</comment>
<evidence type="ECO:0000256" key="3">
    <source>
        <dbReference type="ARBA" id="ARBA00022538"/>
    </source>
</evidence>
<keyword evidence="4 11" id="KW-0812">Transmembrane</keyword>
<organism evidence="13 14">
    <name type="scientific">Streptomyces incanus</name>
    <dbReference type="NCBI Taxonomy" id="887453"/>
    <lineage>
        <taxon>Bacteria</taxon>
        <taxon>Bacillati</taxon>
        <taxon>Actinomycetota</taxon>
        <taxon>Actinomycetes</taxon>
        <taxon>Kitasatosporales</taxon>
        <taxon>Streptomycetaceae</taxon>
        <taxon>Streptomyces</taxon>
    </lineage>
</organism>